<dbReference type="PANTHER" id="PTHR45228:SF9">
    <property type="entry name" value="3'3'-CGAMP-SPECIFIC PHOSPHODIESTERASE 2"/>
    <property type="match status" value="1"/>
</dbReference>
<feature type="domain" description="HD-GYP" evidence="3">
    <location>
        <begin position="315"/>
        <end position="513"/>
    </location>
</feature>
<dbReference type="Gene3D" id="1.10.3210.10">
    <property type="entry name" value="Hypothetical protein af1432"/>
    <property type="match status" value="1"/>
</dbReference>
<dbReference type="PANTHER" id="PTHR45228">
    <property type="entry name" value="CYCLIC DI-GMP PHOSPHODIESTERASE TM_0186-RELATED"/>
    <property type="match status" value="1"/>
</dbReference>
<dbReference type="InterPro" id="IPR021800">
    <property type="entry name" value="DUF3369"/>
</dbReference>
<evidence type="ECO:0000259" key="2">
    <source>
        <dbReference type="PROSITE" id="PS50110"/>
    </source>
</evidence>
<dbReference type="CDD" id="cd00077">
    <property type="entry name" value="HDc"/>
    <property type="match status" value="1"/>
</dbReference>
<dbReference type="EMBL" id="AE017340">
    <property type="protein sequence ID" value="AAV82048.1"/>
    <property type="molecule type" value="Genomic_DNA"/>
</dbReference>
<dbReference type="InterPro" id="IPR052020">
    <property type="entry name" value="Cyclic_di-GMP/3'3'-cGAMP_PDE"/>
</dbReference>
<name>Q5QTW5_IDILO</name>
<dbReference type="GO" id="GO:0008081">
    <property type="term" value="F:phosphoric diester hydrolase activity"/>
    <property type="evidence" value="ECO:0007669"/>
    <property type="project" value="UniProtKB-ARBA"/>
</dbReference>
<dbReference type="DNASU" id="3171992"/>
<dbReference type="PROSITE" id="PS51832">
    <property type="entry name" value="HD_GYP"/>
    <property type="match status" value="1"/>
</dbReference>
<dbReference type="InterPro" id="IPR001789">
    <property type="entry name" value="Sig_transdc_resp-reg_receiver"/>
</dbReference>
<reference evidence="4 5" key="1">
    <citation type="journal article" date="2004" name="Proc. Natl. Acad. Sci. U.S.A.">
        <title>Genome sequence of the deep-sea gamma-proteobacterium Idiomarina loihiensis reveals amino acid fermentation as a source of carbon and energy.</title>
        <authorList>
            <person name="Hou S."/>
            <person name="Saw J.H."/>
            <person name="Lee K.S."/>
            <person name="Freitas T.A."/>
            <person name="Belisle C."/>
            <person name="Kawarabayasi Y."/>
            <person name="Donachie S.P."/>
            <person name="Pikina A."/>
            <person name="Galperin M.Y."/>
            <person name="Koonin E.V."/>
            <person name="Makarova K.S."/>
            <person name="Omelchenko M.V."/>
            <person name="Sorokin A."/>
            <person name="Wolf Y.I."/>
            <person name="Li Q.X."/>
            <person name="Keum Y.S."/>
            <person name="Campbell S."/>
            <person name="Denery J."/>
            <person name="Aizawa S."/>
            <person name="Shibata S."/>
            <person name="Malahoff A."/>
            <person name="Alam M."/>
        </authorList>
    </citation>
    <scope>NUCLEOTIDE SEQUENCE [LARGE SCALE GENOMIC DNA]</scope>
    <source>
        <strain evidence="5">ATCC BAA-735 / DSM 15497 / L2-TR</strain>
    </source>
</reference>
<sequence length="520" mass="58930">MNDDFLFSDDEPDIAEEEVSEPYNILIVDDDEEIHTITKMALGEFKLDGRPLKFHSVYSGKDAIAFLQDNTNIAMMLLDVVMETDHAGLDVAQWVRETRKNRLIRIVLRTGQPGQAPEEDVIARYDIDDYKEKTELTYRKLVTLMYSCLRAYRDLNAIERNKRGLEKVINASAEVFSARSMQALCQGILEQLVALITLSDDAMYCRIDALTASSDTDDPFEIIGGTGEYEEAVGQPVHGEIDWDIVRPMQQSPQNVDFRIVDGNYYGLYKTSSSRQYLLFIRGVRDLSELDQNLLGLFVNNSSIAIDNLQATENEREAQRELLYSVGEAIEKHSIDEISHHVKRSAEMAGQLAIFSGATQEQAEALKQAASVYDIGKVSVQMELAQRADVLSIHEYEEIMQKVIQGHDYLRQTDSAVAKVAALIAQDIHERWNGSGFPSQKSAKAIDLNARILSITSHFDALRTQRNYRDAKESEDAADYLLQHSGKFFDPELVGLMLDNLDAMEKIRQRFLDKKQDTRH</sequence>
<dbReference type="GeneID" id="41336382"/>
<dbReference type="Pfam" id="PF11849">
    <property type="entry name" value="DUF3369"/>
    <property type="match status" value="1"/>
</dbReference>
<evidence type="ECO:0000259" key="3">
    <source>
        <dbReference type="PROSITE" id="PS51832"/>
    </source>
</evidence>
<dbReference type="RefSeq" id="WP_011234459.1">
    <property type="nucleotide sequence ID" value="NC_006512.1"/>
</dbReference>
<evidence type="ECO:0000313" key="4">
    <source>
        <dbReference type="EMBL" id="AAV82048.1"/>
    </source>
</evidence>
<dbReference type="HOGENOM" id="CLU_000445_92_10_6"/>
<dbReference type="Gene3D" id="3.40.50.2300">
    <property type="match status" value="1"/>
</dbReference>
<dbReference type="Proteomes" id="UP000001171">
    <property type="component" value="Chromosome"/>
</dbReference>
<dbReference type="InterPro" id="IPR003607">
    <property type="entry name" value="HD/PDEase_dom"/>
</dbReference>
<dbReference type="GO" id="GO:0000160">
    <property type="term" value="P:phosphorelay signal transduction system"/>
    <property type="evidence" value="ECO:0007669"/>
    <property type="project" value="InterPro"/>
</dbReference>
<accession>Q5QTW5</accession>
<dbReference type="SMR" id="Q5QTW5"/>
<keyword evidence="1" id="KW-0597">Phosphoprotein</keyword>
<evidence type="ECO:0000313" key="5">
    <source>
        <dbReference type="Proteomes" id="UP000001171"/>
    </source>
</evidence>
<protein>
    <submittedName>
        <fullName evidence="4">Response regulator containing a CheY-like receiver domain and an HD-GYP domain</fullName>
    </submittedName>
</protein>
<dbReference type="KEGG" id="ilo:IL1208"/>
<dbReference type="eggNOG" id="COG0784">
    <property type="taxonomic scope" value="Bacteria"/>
</dbReference>
<feature type="modified residue" description="4-aspartylphosphate" evidence="1">
    <location>
        <position position="79"/>
    </location>
</feature>
<dbReference type="SUPFAM" id="SSF52172">
    <property type="entry name" value="CheY-like"/>
    <property type="match status" value="1"/>
</dbReference>
<dbReference type="Pfam" id="PF13487">
    <property type="entry name" value="HD_5"/>
    <property type="match status" value="1"/>
</dbReference>
<dbReference type="InterPro" id="IPR011006">
    <property type="entry name" value="CheY-like_superfamily"/>
</dbReference>
<dbReference type="OrthoDB" id="9787688at2"/>
<gene>
    <name evidence="4" type="ordered locus">IL1208</name>
</gene>
<dbReference type="STRING" id="283942.IL1208"/>
<keyword evidence="5" id="KW-1185">Reference proteome</keyword>
<evidence type="ECO:0000256" key="1">
    <source>
        <dbReference type="PROSITE-ProRule" id="PRU00169"/>
    </source>
</evidence>
<dbReference type="PROSITE" id="PS50110">
    <property type="entry name" value="RESPONSE_REGULATORY"/>
    <property type="match status" value="1"/>
</dbReference>
<dbReference type="eggNOG" id="COG2206">
    <property type="taxonomic scope" value="Bacteria"/>
</dbReference>
<dbReference type="AlphaFoldDB" id="Q5QTW5"/>
<dbReference type="SUPFAM" id="SSF109604">
    <property type="entry name" value="HD-domain/PDEase-like"/>
    <property type="match status" value="1"/>
</dbReference>
<dbReference type="InterPro" id="IPR037522">
    <property type="entry name" value="HD_GYP_dom"/>
</dbReference>
<proteinExistence type="predicted"/>
<feature type="domain" description="Response regulatory" evidence="2">
    <location>
        <begin position="24"/>
        <end position="148"/>
    </location>
</feature>
<organism evidence="4 5">
    <name type="scientific">Idiomarina loihiensis (strain ATCC BAA-735 / DSM 15497 / L2-TR)</name>
    <dbReference type="NCBI Taxonomy" id="283942"/>
    <lineage>
        <taxon>Bacteria</taxon>
        <taxon>Pseudomonadati</taxon>
        <taxon>Pseudomonadota</taxon>
        <taxon>Gammaproteobacteria</taxon>
        <taxon>Alteromonadales</taxon>
        <taxon>Idiomarinaceae</taxon>
        <taxon>Idiomarina</taxon>
    </lineage>
</organism>